<name>A0AAV4NIA1_CAEEX</name>
<reference evidence="1 2" key="1">
    <citation type="submission" date="2021-06" db="EMBL/GenBank/DDBJ databases">
        <title>Caerostris extrusa draft genome.</title>
        <authorList>
            <person name="Kono N."/>
            <person name="Arakawa K."/>
        </authorList>
    </citation>
    <scope>NUCLEOTIDE SEQUENCE [LARGE SCALE GENOMIC DNA]</scope>
</reference>
<gene>
    <name evidence="1" type="ORF">CEXT_408141</name>
</gene>
<evidence type="ECO:0000313" key="2">
    <source>
        <dbReference type="Proteomes" id="UP001054945"/>
    </source>
</evidence>
<proteinExistence type="predicted"/>
<evidence type="ECO:0000313" key="1">
    <source>
        <dbReference type="EMBL" id="GIX83189.1"/>
    </source>
</evidence>
<sequence>MVCRRSDSLISTSTNPFFPRKEHSSVARVGRGFNLLLRPENSFRWRPLFHAGNDFRFLLERGGGGNLYFDLVDRNSWFSLREREKKKRDLWLSCKGQEKECAWGILQDK</sequence>
<comment type="caution">
    <text evidence="1">The sequence shown here is derived from an EMBL/GenBank/DDBJ whole genome shotgun (WGS) entry which is preliminary data.</text>
</comment>
<dbReference type="EMBL" id="BPLR01003301">
    <property type="protein sequence ID" value="GIX83189.1"/>
    <property type="molecule type" value="Genomic_DNA"/>
</dbReference>
<organism evidence="1 2">
    <name type="scientific">Caerostris extrusa</name>
    <name type="common">Bark spider</name>
    <name type="synonym">Caerostris bankana</name>
    <dbReference type="NCBI Taxonomy" id="172846"/>
    <lineage>
        <taxon>Eukaryota</taxon>
        <taxon>Metazoa</taxon>
        <taxon>Ecdysozoa</taxon>
        <taxon>Arthropoda</taxon>
        <taxon>Chelicerata</taxon>
        <taxon>Arachnida</taxon>
        <taxon>Araneae</taxon>
        <taxon>Araneomorphae</taxon>
        <taxon>Entelegynae</taxon>
        <taxon>Araneoidea</taxon>
        <taxon>Araneidae</taxon>
        <taxon>Caerostris</taxon>
    </lineage>
</organism>
<dbReference type="Proteomes" id="UP001054945">
    <property type="component" value="Unassembled WGS sequence"/>
</dbReference>
<accession>A0AAV4NIA1</accession>
<protein>
    <submittedName>
        <fullName evidence="1">Uncharacterized protein</fullName>
    </submittedName>
</protein>
<dbReference type="AlphaFoldDB" id="A0AAV4NIA1"/>
<keyword evidence="2" id="KW-1185">Reference proteome</keyword>